<dbReference type="InterPro" id="IPR054828">
    <property type="entry name" value="Vit_B12_bind_prot"/>
</dbReference>
<protein>
    <submittedName>
        <fullName evidence="4">Cobalamin-binding protein</fullName>
    </submittedName>
</protein>
<dbReference type="OrthoDB" id="9816357at2"/>
<dbReference type="SUPFAM" id="SSF53807">
    <property type="entry name" value="Helical backbone' metal receptor"/>
    <property type="match status" value="1"/>
</dbReference>
<dbReference type="PROSITE" id="PS51257">
    <property type="entry name" value="PROKAR_LIPOPROTEIN"/>
    <property type="match status" value="1"/>
</dbReference>
<dbReference type="InterPro" id="IPR002491">
    <property type="entry name" value="ABC_transptr_periplasmic_BD"/>
</dbReference>
<dbReference type="RefSeq" id="WP_128752935.1">
    <property type="nucleotide sequence ID" value="NZ_CP035282.1"/>
</dbReference>
<dbReference type="PROSITE" id="PS50983">
    <property type="entry name" value="FE_B12_PBP"/>
    <property type="match status" value="1"/>
</dbReference>
<dbReference type="Gene3D" id="3.40.50.1980">
    <property type="entry name" value="Nitrogenase molybdenum iron protein domain"/>
    <property type="match status" value="2"/>
</dbReference>
<dbReference type="AlphaFoldDB" id="A0A410QEQ3"/>
<comment type="similarity">
    <text evidence="1">Belongs to the bacterial solute-binding protein 8 family.</text>
</comment>
<proteinExistence type="inferred from homology"/>
<sequence>MKKNGIKSLFLIFMTIVLIFSFGTGCTKQDAENEKGNSESEEKTNKEVNYPLDITDQFGNKVTIEKEPKRIVSLAPSHTEILFALGLGEKIAGVTDFCNYPKEALSKEKVGSYQNINLEKIISLEPDLVIQYGQGNEETNNKMREAKIALVSYEPENVSQIEDTIVDIGKITNTEEKAKEIVSSMEKRKDAVVEKVKNAKKISTFYEIWYDPLMAAGPGSFMDELINLAGGKNIAGDAAEGYPQFDLEQLVERNPDVYLVSKDSKEKTTDSIRKRPGYEDINAVKNDRIYLLDPDIVSRPGPRIIDALELIAKSIHPELFK</sequence>
<dbReference type="KEGG" id="spoa:EQM13_13105"/>
<dbReference type="PANTHER" id="PTHR30535">
    <property type="entry name" value="VITAMIN B12-BINDING PROTEIN"/>
    <property type="match status" value="1"/>
</dbReference>
<name>A0A410QEQ3_9FIRM</name>
<dbReference type="CDD" id="cd01144">
    <property type="entry name" value="BtuF"/>
    <property type="match status" value="1"/>
</dbReference>
<feature type="domain" description="Fe/B12 periplasmic-binding" evidence="3">
    <location>
        <begin position="70"/>
        <end position="319"/>
    </location>
</feature>
<dbReference type="NCBIfam" id="NF038402">
    <property type="entry name" value="TroA_like"/>
    <property type="match status" value="1"/>
</dbReference>
<dbReference type="Pfam" id="PF01497">
    <property type="entry name" value="Peripla_BP_2"/>
    <property type="match status" value="1"/>
</dbReference>
<dbReference type="PANTHER" id="PTHR30535:SF34">
    <property type="entry name" value="MOLYBDATE-BINDING PROTEIN MOLA"/>
    <property type="match status" value="1"/>
</dbReference>
<evidence type="ECO:0000313" key="4">
    <source>
        <dbReference type="EMBL" id="QAT62435.1"/>
    </source>
</evidence>
<evidence type="ECO:0000259" key="3">
    <source>
        <dbReference type="PROSITE" id="PS50983"/>
    </source>
</evidence>
<keyword evidence="2" id="KW-0732">Signal</keyword>
<dbReference type="EMBL" id="CP035282">
    <property type="protein sequence ID" value="QAT62435.1"/>
    <property type="molecule type" value="Genomic_DNA"/>
</dbReference>
<gene>
    <name evidence="4" type="ORF">EQM13_13105</name>
</gene>
<evidence type="ECO:0000256" key="2">
    <source>
        <dbReference type="ARBA" id="ARBA00022729"/>
    </source>
</evidence>
<accession>A0A410QEQ3</accession>
<evidence type="ECO:0000256" key="1">
    <source>
        <dbReference type="ARBA" id="ARBA00008814"/>
    </source>
</evidence>
<dbReference type="InterPro" id="IPR050902">
    <property type="entry name" value="ABC_Transporter_SBP"/>
</dbReference>
<dbReference type="GO" id="GO:0071281">
    <property type="term" value="P:cellular response to iron ion"/>
    <property type="evidence" value="ECO:0007669"/>
    <property type="project" value="TreeGrafter"/>
</dbReference>
<evidence type="ECO:0000313" key="5">
    <source>
        <dbReference type="Proteomes" id="UP000287969"/>
    </source>
</evidence>
<reference evidence="5" key="1">
    <citation type="submission" date="2019-01" db="EMBL/GenBank/DDBJ databases">
        <title>Draft genomes of a novel of Sporanaerobacter strains.</title>
        <authorList>
            <person name="Ma S."/>
        </authorList>
    </citation>
    <scope>NUCLEOTIDE SEQUENCE [LARGE SCALE GENOMIC DNA]</scope>
    <source>
        <strain evidence="5">NJN-17</strain>
    </source>
</reference>
<dbReference type="Proteomes" id="UP000287969">
    <property type="component" value="Chromosome"/>
</dbReference>
<keyword evidence="5" id="KW-1185">Reference proteome</keyword>
<organism evidence="4 5">
    <name type="scientific">Acidilutibacter cellobiosedens</name>
    <dbReference type="NCBI Taxonomy" id="2507161"/>
    <lineage>
        <taxon>Bacteria</taxon>
        <taxon>Bacillati</taxon>
        <taxon>Bacillota</taxon>
        <taxon>Tissierellia</taxon>
        <taxon>Tissierellales</taxon>
        <taxon>Acidilutibacteraceae</taxon>
        <taxon>Acidilutibacter</taxon>
    </lineage>
</organism>